<feature type="region of interest" description="Disordered" evidence="1">
    <location>
        <begin position="1"/>
        <end position="54"/>
    </location>
</feature>
<organism evidence="2 3">
    <name type="scientific">Rhodotorula diobovata</name>
    <dbReference type="NCBI Taxonomy" id="5288"/>
    <lineage>
        <taxon>Eukaryota</taxon>
        <taxon>Fungi</taxon>
        <taxon>Dikarya</taxon>
        <taxon>Basidiomycota</taxon>
        <taxon>Pucciniomycotina</taxon>
        <taxon>Microbotryomycetes</taxon>
        <taxon>Sporidiobolales</taxon>
        <taxon>Sporidiobolaceae</taxon>
        <taxon>Rhodotorula</taxon>
    </lineage>
</organism>
<sequence length="102" mass="11124">MSSVPGSRVPPPGYESGHFKSPRNGSSPLTDQRSPQRKLRRPCPTQTAPSFKDQVNAYSKKFAGKVFGKEHEVVLGESLQEGRGKDQALTDAEIVKERNASA</sequence>
<evidence type="ECO:0000256" key="1">
    <source>
        <dbReference type="SAM" id="MobiDB-lite"/>
    </source>
</evidence>
<protein>
    <submittedName>
        <fullName evidence="2">Uncharacterized protein</fullName>
    </submittedName>
</protein>
<feature type="compositionally biased region" description="Polar residues" evidence="1">
    <location>
        <begin position="23"/>
        <end position="33"/>
    </location>
</feature>
<evidence type="ECO:0000313" key="2">
    <source>
        <dbReference type="EMBL" id="TNY21938.1"/>
    </source>
</evidence>
<feature type="region of interest" description="Disordered" evidence="1">
    <location>
        <begin position="77"/>
        <end position="102"/>
    </location>
</feature>
<name>A0A5C5FYN1_9BASI</name>
<evidence type="ECO:0000313" key="3">
    <source>
        <dbReference type="Proteomes" id="UP000311382"/>
    </source>
</evidence>
<dbReference type="AlphaFoldDB" id="A0A5C5FYN1"/>
<dbReference type="OrthoDB" id="3361009at2759"/>
<gene>
    <name evidence="2" type="ORF">DMC30DRAFT_177691</name>
</gene>
<proteinExistence type="predicted"/>
<comment type="caution">
    <text evidence="2">The sequence shown here is derived from an EMBL/GenBank/DDBJ whole genome shotgun (WGS) entry which is preliminary data.</text>
</comment>
<reference evidence="2 3" key="1">
    <citation type="submission" date="2019-03" db="EMBL/GenBank/DDBJ databases">
        <title>Rhodosporidium diobovatum UCD-FST 08-225 genome sequencing, assembly, and annotation.</title>
        <authorList>
            <person name="Fakankun I.U."/>
            <person name="Fristensky B."/>
            <person name="Levin D.B."/>
        </authorList>
    </citation>
    <scope>NUCLEOTIDE SEQUENCE [LARGE SCALE GENOMIC DNA]</scope>
    <source>
        <strain evidence="2 3">UCD-FST 08-225</strain>
    </source>
</reference>
<accession>A0A5C5FYN1</accession>
<keyword evidence="3" id="KW-1185">Reference proteome</keyword>
<dbReference type="Proteomes" id="UP000311382">
    <property type="component" value="Unassembled WGS sequence"/>
</dbReference>
<dbReference type="EMBL" id="SOZI01000034">
    <property type="protein sequence ID" value="TNY21938.1"/>
    <property type="molecule type" value="Genomic_DNA"/>
</dbReference>